<dbReference type="Gene3D" id="2.60.120.200">
    <property type="match status" value="1"/>
</dbReference>
<organism evidence="2 3">
    <name type="scientific">Candidatus Magasanikbacteria bacterium CG_4_10_14_0_2_um_filter_37_12</name>
    <dbReference type="NCBI Taxonomy" id="1974637"/>
    <lineage>
        <taxon>Bacteria</taxon>
        <taxon>Candidatus Magasanikiibacteriota</taxon>
    </lineage>
</organism>
<feature type="non-terminal residue" evidence="2">
    <location>
        <position position="1268"/>
    </location>
</feature>
<evidence type="ECO:0000313" key="3">
    <source>
        <dbReference type="Proteomes" id="UP000228568"/>
    </source>
</evidence>
<dbReference type="InterPro" id="IPR013320">
    <property type="entry name" value="ConA-like_dom_sf"/>
</dbReference>
<dbReference type="InterPro" id="IPR013783">
    <property type="entry name" value="Ig-like_fold"/>
</dbReference>
<evidence type="ECO:0000313" key="2">
    <source>
        <dbReference type="EMBL" id="PIZ94977.1"/>
    </source>
</evidence>
<dbReference type="EMBL" id="PFPK01000024">
    <property type="protein sequence ID" value="PIZ94977.1"/>
    <property type="molecule type" value="Genomic_DNA"/>
</dbReference>
<evidence type="ECO:0008006" key="4">
    <source>
        <dbReference type="Google" id="ProtNLM"/>
    </source>
</evidence>
<feature type="transmembrane region" description="Helical" evidence="1">
    <location>
        <begin position="102"/>
        <end position="124"/>
    </location>
</feature>
<dbReference type="Pfam" id="PF13385">
    <property type="entry name" value="Laminin_G_3"/>
    <property type="match status" value="1"/>
</dbReference>
<dbReference type="SUPFAM" id="SSF81296">
    <property type="entry name" value="E set domains"/>
    <property type="match status" value="2"/>
</dbReference>
<name>A0A2M7V876_9BACT</name>
<sequence>MNSLGKNKLWRKVSVFSVLAIVFSVAYLLLPVDAFAQTDFGTAQVDQSIALGGGDLALVVTKIIRAILGFLGLVALIVVLYGGYTYMTAGGNEEKIASAKKILTNGLIGLVIIFFSVAIVQFIISNISKATGGGNNKDNIDPDCIGLDCSFPNCLDKFFVVKSITPNQDKTGMNNIVARAVFNKPVGSPVDEVMNIKLSGDSIINNLVTFSFVPGTNKKVVEARMDKKDSPPNNFCSEENKNVDYCFDLNNYKIEISKDIVSADGQKIEFDEQCGFDPPEFAQFKADQTLNDNQGPNIGDINFIDPAGQVYGAGNKFYAGSSYIISSGITDNHGVGYVHLNISAEEDGNDFIDVYDGPLDDSSVQFDFAHSQFFSSGIIAKWKKPKTYIITIEAWDIDHNVTTKISNLILVGKDCGNGIQDPGETDIDVGGVCGDDESVMPQITNVDPLDGAPGNWVTISGKNFGDDVGSVQFGSDDGVWVDAEIVQCSSTLGQSWHDNFVVAEVPSIADYTGELKDTALNFDKSSAFIGLLDPSFDTIQLDTPQDGYLIGVWVKINSSGSNQTIWSFGIVDDSLTLEINADNHFYLLDDLGNGNREIESVFEVTKDEWHYIAVRVLKTGVKQLLINGQTAEFIQESDIPSLPANLNGILFLVGKNISNTNFFSGELDEFVFFHSPKINDSSWYDAHQKLKEQGLSNEYKNLILEANPFVYWRFGEGTSVSGDGAVIVDEMDNASAKIYGDYKFGKSGIFGGSGAFDVSKIGIKLTTAENHSDSTTDNNGPKPGGHGFFQINDIQRPKLCSVLVSEALDDIPVGHNAGFPGMKIELLGEGFGEDQSSVIGKVKFAFKDVYNEIVVAYPKNVYSWNPASIISEVPEGIQASKPLVHVEASGEDSNGIPFQVLESDLTNVTPIINEIVPSIVTPGSFVTIKGINFGSLGYVYLANSPNVVCTPTNPNCILLDTVLPDFCDNSWTDTEIIVLVDEGIAFVDYHVIVQRGDNFISSDGTDTLSVIDDEPLPSICAVNPASGPSILPDSHPGLSLKGINFGLDPTAYFWKKDSVTSSLDTWMVNTYRAGYPIWGVENNGEDGDIINSSIPFDLYQSDYYIPLGEWPISVKQSPEGKRGNSKNYFVTDCKFDDGPPKKRLQCCKEGPDVGQWRDYCAGEKRTSGYLWRFTTAIFPLLPHVLERCDQDTWFDNPAQNYFPSPIPSIMWDDGDKMCLNATIAVRFNMGMDDYTINSDNLFVYKCGNDEKTPKCDYSEGSKIPADDL</sequence>
<dbReference type="InterPro" id="IPR014756">
    <property type="entry name" value="Ig_E-set"/>
</dbReference>
<proteinExistence type="predicted"/>
<comment type="caution">
    <text evidence="2">The sequence shown here is derived from an EMBL/GenBank/DDBJ whole genome shotgun (WGS) entry which is preliminary data.</text>
</comment>
<dbReference type="SUPFAM" id="SSF49899">
    <property type="entry name" value="Concanavalin A-like lectins/glucanases"/>
    <property type="match status" value="1"/>
</dbReference>
<protein>
    <recommendedName>
        <fullName evidence="4">LamG-like jellyroll fold domain-containing protein</fullName>
    </recommendedName>
</protein>
<dbReference type="AlphaFoldDB" id="A0A2M7V876"/>
<keyword evidence="1" id="KW-1133">Transmembrane helix</keyword>
<reference evidence="3" key="1">
    <citation type="submission" date="2017-09" db="EMBL/GenBank/DDBJ databases">
        <title>Depth-based differentiation of microbial function through sediment-hosted aquifers and enrichment of novel symbionts in the deep terrestrial subsurface.</title>
        <authorList>
            <person name="Probst A.J."/>
            <person name="Ladd B."/>
            <person name="Jarett J.K."/>
            <person name="Geller-Mcgrath D.E."/>
            <person name="Sieber C.M.K."/>
            <person name="Emerson J.B."/>
            <person name="Anantharaman K."/>
            <person name="Thomas B.C."/>
            <person name="Malmstrom R."/>
            <person name="Stieglmeier M."/>
            <person name="Klingl A."/>
            <person name="Woyke T."/>
            <person name="Ryan C.M."/>
            <person name="Banfield J.F."/>
        </authorList>
    </citation>
    <scope>NUCLEOTIDE SEQUENCE [LARGE SCALE GENOMIC DNA]</scope>
</reference>
<feature type="transmembrane region" description="Helical" evidence="1">
    <location>
        <begin position="12"/>
        <end position="30"/>
    </location>
</feature>
<dbReference type="Gene3D" id="2.60.40.10">
    <property type="entry name" value="Immunoglobulins"/>
    <property type="match status" value="3"/>
</dbReference>
<feature type="transmembrane region" description="Helical" evidence="1">
    <location>
        <begin position="63"/>
        <end position="81"/>
    </location>
</feature>
<keyword evidence="1" id="KW-0812">Transmembrane</keyword>
<gene>
    <name evidence="2" type="ORF">COX81_02135</name>
</gene>
<dbReference type="Pfam" id="PF18895">
    <property type="entry name" value="T4SS_pilin"/>
    <property type="match status" value="1"/>
</dbReference>
<dbReference type="InterPro" id="IPR043993">
    <property type="entry name" value="T4SS_pilin"/>
</dbReference>
<evidence type="ECO:0000256" key="1">
    <source>
        <dbReference type="SAM" id="Phobius"/>
    </source>
</evidence>
<dbReference type="Proteomes" id="UP000228568">
    <property type="component" value="Unassembled WGS sequence"/>
</dbReference>
<keyword evidence="1" id="KW-0472">Membrane</keyword>
<accession>A0A2M7V876</accession>